<dbReference type="PANTHER" id="PTHR32226">
    <property type="entry name" value="TELO2-INTERACTING PROTEIN 2"/>
    <property type="match status" value="1"/>
</dbReference>
<evidence type="ECO:0000256" key="1">
    <source>
        <dbReference type="ARBA" id="ARBA00034736"/>
    </source>
</evidence>
<dbReference type="InterPro" id="IPR016024">
    <property type="entry name" value="ARM-type_fold"/>
</dbReference>
<dbReference type="STRING" id="1331196.A0A1B9ILQ0"/>
<evidence type="ECO:0000313" key="2">
    <source>
        <dbReference type="EMBL" id="OCF56505.1"/>
    </source>
</evidence>
<dbReference type="PANTHER" id="PTHR32226:SF2">
    <property type="entry name" value="TELO2-INTERACTING PROTEIN 2"/>
    <property type="match status" value="1"/>
</dbReference>
<dbReference type="GO" id="GO:0005634">
    <property type="term" value="C:nucleus"/>
    <property type="evidence" value="ECO:0007669"/>
    <property type="project" value="TreeGrafter"/>
</dbReference>
<protein>
    <submittedName>
        <fullName evidence="2">Uncharacterized protein</fullName>
    </submittedName>
</protein>
<gene>
    <name evidence="2" type="ORF">L486_05355</name>
</gene>
<dbReference type="EMBL" id="KI669464">
    <property type="protein sequence ID" value="OCF56505.1"/>
    <property type="molecule type" value="Genomic_DNA"/>
</dbReference>
<dbReference type="GO" id="GO:0005829">
    <property type="term" value="C:cytosol"/>
    <property type="evidence" value="ECO:0007669"/>
    <property type="project" value="TreeGrafter"/>
</dbReference>
<reference evidence="2 3" key="1">
    <citation type="submission" date="2013-07" db="EMBL/GenBank/DDBJ databases">
        <title>The Genome Sequence of Kwoniella mangroviensis CBS10435.</title>
        <authorList>
            <consortium name="The Broad Institute Genome Sequencing Platform"/>
            <person name="Cuomo C."/>
            <person name="Litvintseva A."/>
            <person name="Chen Y."/>
            <person name="Heitman J."/>
            <person name="Sun S."/>
            <person name="Springer D."/>
            <person name="Dromer F."/>
            <person name="Young S.K."/>
            <person name="Zeng Q."/>
            <person name="Gargeya S."/>
            <person name="Fitzgerald M."/>
            <person name="Abouelleil A."/>
            <person name="Alvarado L."/>
            <person name="Berlin A.M."/>
            <person name="Chapman S.B."/>
            <person name="Dewar J."/>
            <person name="Goldberg J."/>
            <person name="Griggs A."/>
            <person name="Gujja S."/>
            <person name="Hansen M."/>
            <person name="Howarth C."/>
            <person name="Imamovic A."/>
            <person name="Larimer J."/>
            <person name="McCowan C."/>
            <person name="Murphy C."/>
            <person name="Pearson M."/>
            <person name="Priest M."/>
            <person name="Roberts A."/>
            <person name="Saif S."/>
            <person name="Shea T."/>
            <person name="Sykes S."/>
            <person name="Wortman J."/>
            <person name="Nusbaum C."/>
            <person name="Birren B."/>
        </authorList>
    </citation>
    <scope>NUCLEOTIDE SEQUENCE [LARGE SCALE GENOMIC DNA]</scope>
    <source>
        <strain evidence="2 3">CBS 10435</strain>
    </source>
</reference>
<dbReference type="AlphaFoldDB" id="A0A1B9ILQ0"/>
<accession>A0A1B9ILQ0</accession>
<dbReference type="Pfam" id="PF10521">
    <property type="entry name" value="Tti2"/>
    <property type="match status" value="1"/>
</dbReference>
<evidence type="ECO:0000313" key="3">
    <source>
        <dbReference type="Proteomes" id="UP000092583"/>
    </source>
</evidence>
<dbReference type="InterPro" id="IPR018870">
    <property type="entry name" value="Tti2"/>
</dbReference>
<dbReference type="SUPFAM" id="SSF48371">
    <property type="entry name" value="ARM repeat"/>
    <property type="match status" value="1"/>
</dbReference>
<proteinExistence type="inferred from homology"/>
<sequence>MAIVEDITADDAQLEDKSISREDLTRNIEQLTKRLIVPAELVPGFMASRDEDGLSRYRSEALNILYEVKKKVEHPYWEEIEPEIQLRLMKNILRLNGAKDPWSSVEIRSIIQNIIPHLSTFIPLLILPTLKPYFASHPSLSSSSRALTRPVGGTDSSIDLHDVQPFKDPSSWGITNLLSYSVQNLSPVDVEKNIGLILPPTLVLMDDWEPSYRLRGAEILDTWVDKLDEGLMKRMGIDKLLIDSLIHTISLSSNPPLKGLLQITSKVIQKCTETQSQKRTEYYSDIVEKGIIQGWTYAPSGIEGREVLMNINEMLEGMMEVMGTGIVRWLKDIIPNLLQPLQFPPTALVLPHYQSNLRCLLGVMKTLRKTGRIGRWRGQILNILCRLWVQLKERRGLGDEDDENGDKDDIENDVRILIERIFKELSEQVPSVIDDEYQRLFDLSPGMFGDLISSVNAEEISS</sequence>
<comment type="similarity">
    <text evidence="1">Belongs to the TTI2 family.</text>
</comment>
<reference evidence="3" key="2">
    <citation type="submission" date="2013-12" db="EMBL/GenBank/DDBJ databases">
        <title>Evolution of pathogenesis and genome organization in the Tremellales.</title>
        <authorList>
            <person name="Cuomo C."/>
            <person name="Litvintseva A."/>
            <person name="Heitman J."/>
            <person name="Chen Y."/>
            <person name="Sun S."/>
            <person name="Springer D."/>
            <person name="Dromer F."/>
            <person name="Young S."/>
            <person name="Zeng Q."/>
            <person name="Chapman S."/>
            <person name="Gujja S."/>
            <person name="Saif S."/>
            <person name="Birren B."/>
        </authorList>
    </citation>
    <scope>NUCLEOTIDE SEQUENCE [LARGE SCALE GENOMIC DNA]</scope>
    <source>
        <strain evidence="3">CBS 10435</strain>
    </source>
</reference>
<dbReference type="OrthoDB" id="6417021at2759"/>
<organism evidence="2 3">
    <name type="scientific">Kwoniella mangroviensis CBS 10435</name>
    <dbReference type="NCBI Taxonomy" id="1331196"/>
    <lineage>
        <taxon>Eukaryota</taxon>
        <taxon>Fungi</taxon>
        <taxon>Dikarya</taxon>
        <taxon>Basidiomycota</taxon>
        <taxon>Agaricomycotina</taxon>
        <taxon>Tremellomycetes</taxon>
        <taxon>Tremellales</taxon>
        <taxon>Cryptococcaceae</taxon>
        <taxon>Kwoniella</taxon>
    </lineage>
</organism>
<dbReference type="GO" id="GO:0110078">
    <property type="term" value="C:TTT Hsp90 cochaperone complex"/>
    <property type="evidence" value="ECO:0007669"/>
    <property type="project" value="InterPro"/>
</dbReference>
<keyword evidence="3" id="KW-1185">Reference proteome</keyword>
<dbReference type="Proteomes" id="UP000092583">
    <property type="component" value="Unassembled WGS sequence"/>
</dbReference>
<name>A0A1B9ILQ0_9TREE</name>